<dbReference type="EMBL" id="CM055108">
    <property type="protein sequence ID" value="KAJ7524564.1"/>
    <property type="molecule type" value="Genomic_DNA"/>
</dbReference>
<reference evidence="2" key="1">
    <citation type="journal article" date="2024" name="Proc. Natl. Acad. Sci. U.S.A.">
        <title>Extraordinary preservation of gene collinearity over three hundred million years revealed in homosporous lycophytes.</title>
        <authorList>
            <person name="Li C."/>
            <person name="Wickell D."/>
            <person name="Kuo L.Y."/>
            <person name="Chen X."/>
            <person name="Nie B."/>
            <person name="Liao X."/>
            <person name="Peng D."/>
            <person name="Ji J."/>
            <person name="Jenkins J."/>
            <person name="Williams M."/>
            <person name="Shu S."/>
            <person name="Plott C."/>
            <person name="Barry K."/>
            <person name="Rajasekar S."/>
            <person name="Grimwood J."/>
            <person name="Han X."/>
            <person name="Sun S."/>
            <person name="Hou Z."/>
            <person name="He W."/>
            <person name="Dai G."/>
            <person name="Sun C."/>
            <person name="Schmutz J."/>
            <person name="Leebens-Mack J.H."/>
            <person name="Li F.W."/>
            <person name="Wang L."/>
        </authorList>
    </citation>
    <scope>NUCLEOTIDE SEQUENCE [LARGE SCALE GENOMIC DNA]</scope>
    <source>
        <strain evidence="2">cv. PW_Plant_1</strain>
    </source>
</reference>
<keyword evidence="2" id="KW-1185">Reference proteome</keyword>
<organism evidence="1 2">
    <name type="scientific">Diphasiastrum complanatum</name>
    <name type="common">Issler's clubmoss</name>
    <name type="synonym">Lycopodium complanatum</name>
    <dbReference type="NCBI Taxonomy" id="34168"/>
    <lineage>
        <taxon>Eukaryota</taxon>
        <taxon>Viridiplantae</taxon>
        <taxon>Streptophyta</taxon>
        <taxon>Embryophyta</taxon>
        <taxon>Tracheophyta</taxon>
        <taxon>Lycopodiopsida</taxon>
        <taxon>Lycopodiales</taxon>
        <taxon>Lycopodiaceae</taxon>
        <taxon>Lycopodioideae</taxon>
        <taxon>Diphasiastrum</taxon>
    </lineage>
</organism>
<dbReference type="Proteomes" id="UP001162992">
    <property type="component" value="Chromosome 17"/>
</dbReference>
<sequence length="380" mass="42020">MVTAMHMELALASDHQMCSRWPISYLASSSSTDNFDRLPDSLLLMIFNKIADIRTLGRCCAVSKRFSHLAPQTDNVVVKVDCVISGEENDVNVKVRGTLSHFFRSVCTTIVKPFQALHNLLSPKKEPVDISHHSPGEVLKNFSAIRNLRIELPGGELGIEEGVLLKWKAEFGNSLENCVILGASSFVSEQSSSAGRKRGHVEGKIDNEMEALDDVESLNTQDDNGCIPESFYTDGSLKLRVVWTISSLIAASARHYLLQRIIADHPTLENLVLTDADRQGTLCMEAAQMQRFREEPLTASASANRTEVPALNMKLWYAPYLQLPGGIRLQGATLVAIKPSQGSSGRDCGEFLTSAFEEPYRTAASILIQRRTYVLEMNSF</sequence>
<evidence type="ECO:0000313" key="2">
    <source>
        <dbReference type="Proteomes" id="UP001162992"/>
    </source>
</evidence>
<protein>
    <submittedName>
        <fullName evidence="1">Uncharacterized protein</fullName>
    </submittedName>
</protein>
<accession>A0ACC2B444</accession>
<gene>
    <name evidence="1" type="ORF">O6H91_17G011700</name>
</gene>
<evidence type="ECO:0000313" key="1">
    <source>
        <dbReference type="EMBL" id="KAJ7524564.1"/>
    </source>
</evidence>
<proteinExistence type="predicted"/>
<comment type="caution">
    <text evidence="1">The sequence shown here is derived from an EMBL/GenBank/DDBJ whole genome shotgun (WGS) entry which is preliminary data.</text>
</comment>
<name>A0ACC2B444_DIPCM</name>